<evidence type="ECO:0000256" key="1">
    <source>
        <dbReference type="ARBA" id="ARBA00022490"/>
    </source>
</evidence>
<dbReference type="PRINTS" id="PR01652">
    <property type="entry name" value="SHAPEPROTEIN"/>
</dbReference>
<dbReference type="Pfam" id="PF06723">
    <property type="entry name" value="MreB_Mbl"/>
    <property type="match status" value="1"/>
</dbReference>
<comment type="subcellular location">
    <subcellularLocation>
        <location evidence="6">Cytoplasm</location>
    </subcellularLocation>
    <text evidence="6">Membrane-associated.</text>
</comment>
<dbReference type="HAMAP" id="MF_02207">
    <property type="entry name" value="MreB"/>
    <property type="match status" value="1"/>
</dbReference>
<dbReference type="Proteomes" id="UP000182379">
    <property type="component" value="Unassembled WGS sequence"/>
</dbReference>
<comment type="similarity">
    <text evidence="5 6">Belongs to the FtsA/MreB family.</text>
</comment>
<name>A0A1H2WJH9_ACIFE</name>
<reference evidence="7 8" key="1">
    <citation type="submission" date="2016-10" db="EMBL/GenBank/DDBJ databases">
        <authorList>
            <person name="Varghese N."/>
            <person name="Submissions S."/>
        </authorList>
    </citation>
    <scope>NUCLEOTIDE SEQUENCE [LARGE SCALE GENOMIC DNA]</scope>
    <source>
        <strain evidence="7 8">WCC6</strain>
    </source>
</reference>
<dbReference type="GO" id="GO:0000902">
    <property type="term" value="P:cell morphogenesis"/>
    <property type="evidence" value="ECO:0007669"/>
    <property type="project" value="InterPro"/>
</dbReference>
<evidence type="ECO:0000256" key="2">
    <source>
        <dbReference type="ARBA" id="ARBA00022741"/>
    </source>
</evidence>
<dbReference type="OMA" id="HEPTGNM"/>
<evidence type="ECO:0000256" key="3">
    <source>
        <dbReference type="ARBA" id="ARBA00022840"/>
    </source>
</evidence>
<sequence>MLDLWGSFSTDLGVDLGTDHTRICLRDEGIVLDEPTAAAVDLRQGKILALGREARQMLGRTPEGIQVVRPLQNGVIADFDLTRRMLKGFLRQALGKRPLFRPRLVLSVPCGVNSVERRAVLDAAMEAGAGEAYLLEAPLAAALGAGIPVRETKSCLVVDMGAGATEAAVLTQGKIAVSRLLRQGGRSLDEALVQYSRKKYNLLIGSLQAEQVKIEIGTVRDTVPPAYMDLRGRDLITGLPRSVTIDQNQLQEALWEPVHRMVDCVRNLLEQLPDLLARDVAERGIVLTGGGALLRNFDWLLERETGLRVWVAENALTCGVKGTGIAAGNMNLFRKGPRPRRNV</sequence>
<evidence type="ECO:0000256" key="4">
    <source>
        <dbReference type="ARBA" id="ARBA00022960"/>
    </source>
</evidence>
<accession>A0A1H2WJH9</accession>
<evidence type="ECO:0000313" key="7">
    <source>
        <dbReference type="EMBL" id="SDW80792.1"/>
    </source>
</evidence>
<dbReference type="CDD" id="cd10225">
    <property type="entry name" value="ASKHA_NBD_MreB-like"/>
    <property type="match status" value="1"/>
</dbReference>
<evidence type="ECO:0000256" key="5">
    <source>
        <dbReference type="ARBA" id="ARBA00023458"/>
    </source>
</evidence>
<dbReference type="InterPro" id="IPR056546">
    <property type="entry name" value="MreB_MamK-like"/>
</dbReference>
<dbReference type="EMBL" id="FNOP01000006">
    <property type="protein sequence ID" value="SDW80792.1"/>
    <property type="molecule type" value="Genomic_DNA"/>
</dbReference>
<dbReference type="NCBIfam" id="TIGR00904">
    <property type="entry name" value="mreB"/>
    <property type="match status" value="1"/>
</dbReference>
<keyword evidence="2 6" id="KW-0547">Nucleotide-binding</keyword>
<gene>
    <name evidence="6" type="primary">mreB</name>
    <name evidence="7" type="ORF">SAMN05216495_10669</name>
</gene>
<organism evidence="7 8">
    <name type="scientific">Acidaminococcus fermentans</name>
    <dbReference type="NCBI Taxonomy" id="905"/>
    <lineage>
        <taxon>Bacteria</taxon>
        <taxon>Bacillati</taxon>
        <taxon>Bacillota</taxon>
        <taxon>Negativicutes</taxon>
        <taxon>Acidaminococcales</taxon>
        <taxon>Acidaminococcaceae</taxon>
        <taxon>Acidaminococcus</taxon>
    </lineage>
</organism>
<dbReference type="Gene3D" id="3.30.420.40">
    <property type="match status" value="3"/>
</dbReference>
<evidence type="ECO:0000313" key="8">
    <source>
        <dbReference type="Proteomes" id="UP000182379"/>
    </source>
</evidence>
<feature type="binding site" evidence="6">
    <location>
        <begin position="210"/>
        <end position="213"/>
    </location>
    <ligand>
        <name>ATP</name>
        <dbReference type="ChEBI" id="CHEBI:30616"/>
    </ligand>
</feature>
<dbReference type="SUPFAM" id="SSF53067">
    <property type="entry name" value="Actin-like ATPase domain"/>
    <property type="match status" value="2"/>
</dbReference>
<comment type="caution">
    <text evidence="7">The sequence shown here is derived from an EMBL/GenBank/DDBJ whole genome shotgun (WGS) entry which is preliminary data.</text>
</comment>
<dbReference type="NCBIfam" id="NF010539">
    <property type="entry name" value="PRK13927.1"/>
    <property type="match status" value="1"/>
</dbReference>
<dbReference type="GO" id="GO:0008360">
    <property type="term" value="P:regulation of cell shape"/>
    <property type="evidence" value="ECO:0007669"/>
    <property type="project" value="UniProtKB-UniRule"/>
</dbReference>
<keyword evidence="3 6" id="KW-0067">ATP-binding</keyword>
<dbReference type="PANTHER" id="PTHR42749:SF1">
    <property type="entry name" value="CELL SHAPE-DETERMINING PROTEIN MREB"/>
    <property type="match status" value="1"/>
</dbReference>
<proteinExistence type="inferred from homology"/>
<dbReference type="PANTHER" id="PTHR42749">
    <property type="entry name" value="CELL SHAPE-DETERMINING PROTEIN MREB"/>
    <property type="match status" value="1"/>
</dbReference>
<dbReference type="RefSeq" id="WP_012939165.1">
    <property type="nucleotide sequence ID" value="NZ_CALAKB010000015.1"/>
</dbReference>
<comment type="caution">
    <text evidence="6">Lacks conserved residue(s) required for the propagation of feature annotation.</text>
</comment>
<keyword evidence="4 6" id="KW-0133">Cell shape</keyword>
<dbReference type="AlphaFoldDB" id="A0A1H2WJH9"/>
<comment type="function">
    <text evidence="6">Forms membrane-associated dynamic filaments that are essential for cell shape determination. Acts by regulating cell wall synthesis and cell elongation, and thus cell shape. A feedback loop between cell geometry and MreB localization may maintain elongated cell shape by targeting cell wall growth to regions of negative cell wall curvature.</text>
</comment>
<protein>
    <recommendedName>
        <fullName evidence="6">Cell shape-determining protein MreB</fullName>
    </recommendedName>
</protein>
<dbReference type="GO" id="GO:0005524">
    <property type="term" value="F:ATP binding"/>
    <property type="evidence" value="ECO:0007669"/>
    <property type="project" value="UniProtKB-KW"/>
</dbReference>
<dbReference type="InterPro" id="IPR043129">
    <property type="entry name" value="ATPase_NBD"/>
</dbReference>
<dbReference type="GeneID" id="78335524"/>
<dbReference type="InterPro" id="IPR004753">
    <property type="entry name" value="MreB"/>
</dbReference>
<dbReference type="GO" id="GO:0005737">
    <property type="term" value="C:cytoplasm"/>
    <property type="evidence" value="ECO:0007669"/>
    <property type="project" value="UniProtKB-SubCell"/>
</dbReference>
<comment type="subunit">
    <text evidence="6">Forms polymers.</text>
</comment>
<evidence type="ECO:0000256" key="6">
    <source>
        <dbReference type="HAMAP-Rule" id="MF_02207"/>
    </source>
</evidence>
<keyword evidence="1 6" id="KW-0963">Cytoplasm</keyword>
<feature type="binding site" evidence="6">
    <location>
        <begin position="290"/>
        <end position="293"/>
    </location>
    <ligand>
        <name>ATP</name>
        <dbReference type="ChEBI" id="CHEBI:30616"/>
    </ligand>
</feature>